<organism evidence="1 2">
    <name type="scientific">Boeremia exigua</name>
    <dbReference type="NCBI Taxonomy" id="749465"/>
    <lineage>
        <taxon>Eukaryota</taxon>
        <taxon>Fungi</taxon>
        <taxon>Dikarya</taxon>
        <taxon>Ascomycota</taxon>
        <taxon>Pezizomycotina</taxon>
        <taxon>Dothideomycetes</taxon>
        <taxon>Pleosporomycetidae</taxon>
        <taxon>Pleosporales</taxon>
        <taxon>Pleosporineae</taxon>
        <taxon>Didymellaceae</taxon>
        <taxon>Boeremia</taxon>
    </lineage>
</organism>
<protein>
    <submittedName>
        <fullName evidence="1">Uncharacterized protein</fullName>
    </submittedName>
</protein>
<comment type="caution">
    <text evidence="1">The sequence shown here is derived from an EMBL/GenBank/DDBJ whole genome shotgun (WGS) entry which is preliminary data.</text>
</comment>
<dbReference type="EMBL" id="JAPHNI010000476">
    <property type="protein sequence ID" value="KAJ8110670.1"/>
    <property type="molecule type" value="Genomic_DNA"/>
</dbReference>
<accession>A0ACC2I617</accession>
<sequence length="955" mass="105544">MIGLKVHNPQPLRYYTRTALILSELSFIKNNLASSTRVLRLSARGVHAYPRCAQFEEWGSVSNSVYNLDFQSGDRFPALSELALEHDEFFLTEENCSSWARATSWEQLQRLDLNKGAPLNFLASPTNRATNLKYLRFYINSPTPNLDDLTRALRALLQNLHGSLRSLTVSHSGSRGYSGPIYSTPGMLNLELEHYMELLQMAPGLEHLDARIGEDTVLGNWKDEDCYADAGEKWKKTENKIQSKPKDHVENNVEYTPFLECRKYFAVDDSGSTAGAVLRQERTFVDTFRESYPNTADTMSLWGTQCDNPTTQFESVQWLSNHWGTSPSRILKNSAAVKAIKESDVWFLLTDGEIPDNDVHSLADLACGAEVLNVPLVFLITGSCGSSPGTANISVGISFFASSQDTLILFKDVSTGKIYVIAGKGCFAELGGSTAAHNLDSWDDLTAFTSEADFYLHCQKSHIKVAKSETRAKSIGGIGLGAAWEEQHAAPVRVDLDLLLGSGILSDEDMTSLLADEAFNALAIACKTRSRIPELRTFLQAHKSEMEVPKFEDRNGAAAIIASMADTATSDLDRKSLQEQLREAHVGNRRDYLRIVAEFDGSAAVQTKKRRNQLVDAALQSLASIQAASYSADILDRRSNRARRAQGIDSTPTMGMATLDLEAPSCKGYCLVCCGEEEIMAICFKEAAPEHAEDNTCDFALNFPLAAGGSETNVNLISSQNVCFQCALLAPNGMSIYKERLTAVVPAIQYDGNNRKYINNQLYAALTARLATGGAGVAQLFMAILLKLMKTKSWAGASMDSSSVASDEQHEAVQRRTTFQWMLDQLVQNTFTRENFKENGQWVKFPQALEWVVRDFDLNGFASFAVTYPVAGFSNLVALGQHTGVFSSDTISRLQSTKSLYSIIGKYLAEMQVNLASRPGDKSTTREHWKQKYLELIYRDFNATSTNSSSAYHHS</sequence>
<keyword evidence="2" id="KW-1185">Reference proteome</keyword>
<evidence type="ECO:0000313" key="2">
    <source>
        <dbReference type="Proteomes" id="UP001153331"/>
    </source>
</evidence>
<dbReference type="Proteomes" id="UP001153331">
    <property type="component" value="Unassembled WGS sequence"/>
</dbReference>
<evidence type="ECO:0000313" key="1">
    <source>
        <dbReference type="EMBL" id="KAJ8110670.1"/>
    </source>
</evidence>
<proteinExistence type="predicted"/>
<name>A0ACC2I617_9PLEO</name>
<gene>
    <name evidence="1" type="ORF">OPT61_g6545</name>
</gene>
<reference evidence="1" key="1">
    <citation type="submission" date="2022-11" db="EMBL/GenBank/DDBJ databases">
        <title>Genome Sequence of Boeremia exigua.</title>
        <authorList>
            <person name="Buettner E."/>
        </authorList>
    </citation>
    <scope>NUCLEOTIDE SEQUENCE</scope>
    <source>
        <strain evidence="1">CU02</strain>
    </source>
</reference>